<dbReference type="InterPro" id="IPR001387">
    <property type="entry name" value="Cro/C1-type_HTH"/>
</dbReference>
<name>A0A512C1R4_9HYPH</name>
<proteinExistence type="predicted"/>
<feature type="domain" description="HTH cro/C1-type" evidence="1">
    <location>
        <begin position="8"/>
        <end position="38"/>
    </location>
</feature>
<dbReference type="AlphaFoldDB" id="A0A512C1R4"/>
<evidence type="ECO:0000313" key="2">
    <source>
        <dbReference type="EMBL" id="GEO18150.1"/>
    </source>
</evidence>
<evidence type="ECO:0000313" key="3">
    <source>
        <dbReference type="Proteomes" id="UP000321085"/>
    </source>
</evidence>
<reference evidence="2 3" key="1">
    <citation type="submission" date="2019-07" db="EMBL/GenBank/DDBJ databases">
        <title>Whole genome shotgun sequence of Microvirga aerophila NBRC 106136.</title>
        <authorList>
            <person name="Hosoyama A."/>
            <person name="Uohara A."/>
            <person name="Ohji S."/>
            <person name="Ichikawa N."/>
        </authorList>
    </citation>
    <scope>NUCLEOTIDE SEQUENCE [LARGE SCALE GENOMIC DNA]</scope>
    <source>
        <strain evidence="2 3">NBRC 106136</strain>
    </source>
</reference>
<dbReference type="Proteomes" id="UP000321085">
    <property type="component" value="Unassembled WGS sequence"/>
</dbReference>
<protein>
    <recommendedName>
        <fullName evidence="1">HTH cro/C1-type domain-containing protein</fullName>
    </recommendedName>
</protein>
<dbReference type="EMBL" id="BJYU01000158">
    <property type="protein sequence ID" value="GEO18150.1"/>
    <property type="molecule type" value="Genomic_DNA"/>
</dbReference>
<dbReference type="SUPFAM" id="SSF47413">
    <property type="entry name" value="lambda repressor-like DNA-binding domains"/>
    <property type="match status" value="1"/>
</dbReference>
<gene>
    <name evidence="2" type="ORF">MAE02_58460</name>
</gene>
<dbReference type="GO" id="GO:0003677">
    <property type="term" value="F:DNA binding"/>
    <property type="evidence" value="ECO:0007669"/>
    <property type="project" value="InterPro"/>
</dbReference>
<dbReference type="InterPro" id="IPR010982">
    <property type="entry name" value="Lambda_DNA-bd_dom_sf"/>
</dbReference>
<comment type="caution">
    <text evidence="2">The sequence shown here is derived from an EMBL/GenBank/DDBJ whole genome shotgun (WGS) entry which is preliminary data.</text>
</comment>
<dbReference type="Gene3D" id="1.10.260.40">
    <property type="entry name" value="lambda repressor-like DNA-binding domains"/>
    <property type="match status" value="1"/>
</dbReference>
<dbReference type="Pfam" id="PF01381">
    <property type="entry name" value="HTH_3"/>
    <property type="match status" value="1"/>
</dbReference>
<dbReference type="CDD" id="cd00093">
    <property type="entry name" value="HTH_XRE"/>
    <property type="match status" value="1"/>
</dbReference>
<organism evidence="2 3">
    <name type="scientific">Microvirga aerophila</name>
    <dbReference type="NCBI Taxonomy" id="670291"/>
    <lineage>
        <taxon>Bacteria</taxon>
        <taxon>Pseudomonadati</taxon>
        <taxon>Pseudomonadota</taxon>
        <taxon>Alphaproteobacteria</taxon>
        <taxon>Hyphomicrobiales</taxon>
        <taxon>Methylobacteriaceae</taxon>
        <taxon>Microvirga</taxon>
    </lineage>
</organism>
<keyword evidence="3" id="KW-1185">Reference proteome</keyword>
<dbReference type="PROSITE" id="PS50943">
    <property type="entry name" value="HTH_CROC1"/>
    <property type="match status" value="1"/>
</dbReference>
<evidence type="ECO:0000259" key="1">
    <source>
        <dbReference type="PROSITE" id="PS50943"/>
    </source>
</evidence>
<accession>A0A512C1R4</accession>
<sequence length="148" mass="16999">MIELPGQFQRWRELHNLTQSQAAERLGVSKRSIATYESTGPIPKTVALACEAITNEAQEVFEKLLKTQHPKLGENVLVLPFTIHRAAPYAEVVGINLTPEVQEWAHENDITTRFSMRTVITPEMRRREIAVMTFDSTEQAVYFKLRWC</sequence>